<keyword evidence="2" id="KW-1185">Reference proteome</keyword>
<dbReference type="WBParaSite" id="sdigi.contig821.g9837.t1">
    <property type="protein sequence ID" value="sdigi.contig821.g9837.t1"/>
    <property type="gene ID" value="sdigi.contig821.g9837"/>
</dbReference>
<evidence type="ECO:0000313" key="3">
    <source>
        <dbReference type="WBParaSite" id="sdigi.contig821.g9837.t1"/>
    </source>
</evidence>
<dbReference type="AlphaFoldDB" id="A0A915Q7M2"/>
<feature type="compositionally biased region" description="Basic and acidic residues" evidence="1">
    <location>
        <begin position="40"/>
        <end position="50"/>
    </location>
</feature>
<organism evidence="2 3">
    <name type="scientific">Setaria digitata</name>
    <dbReference type="NCBI Taxonomy" id="48799"/>
    <lineage>
        <taxon>Eukaryota</taxon>
        <taxon>Metazoa</taxon>
        <taxon>Ecdysozoa</taxon>
        <taxon>Nematoda</taxon>
        <taxon>Chromadorea</taxon>
        <taxon>Rhabditida</taxon>
        <taxon>Spirurina</taxon>
        <taxon>Spiruromorpha</taxon>
        <taxon>Filarioidea</taxon>
        <taxon>Setariidae</taxon>
        <taxon>Setaria</taxon>
    </lineage>
</organism>
<reference evidence="3" key="1">
    <citation type="submission" date="2022-11" db="UniProtKB">
        <authorList>
            <consortium name="WormBaseParasite"/>
        </authorList>
    </citation>
    <scope>IDENTIFICATION</scope>
</reference>
<accession>A0A915Q7M2</accession>
<feature type="compositionally biased region" description="Polar residues" evidence="1">
    <location>
        <begin position="29"/>
        <end position="39"/>
    </location>
</feature>
<evidence type="ECO:0000313" key="2">
    <source>
        <dbReference type="Proteomes" id="UP000887581"/>
    </source>
</evidence>
<feature type="region of interest" description="Disordered" evidence="1">
    <location>
        <begin position="1"/>
        <end position="50"/>
    </location>
</feature>
<evidence type="ECO:0000256" key="1">
    <source>
        <dbReference type="SAM" id="MobiDB-lite"/>
    </source>
</evidence>
<sequence>MSSPETRRTMLRPCQKDVPAGSLRVSGCGSDTSHVVTSEDSPRGKENSTE</sequence>
<dbReference type="Proteomes" id="UP000887581">
    <property type="component" value="Unplaced"/>
</dbReference>
<name>A0A915Q7M2_9BILA</name>
<protein>
    <submittedName>
        <fullName evidence="3">Uncharacterized protein</fullName>
    </submittedName>
</protein>
<proteinExistence type="predicted"/>